<dbReference type="Pfam" id="PF10154">
    <property type="entry name" value="Fy-3"/>
    <property type="match status" value="1"/>
</dbReference>
<protein>
    <submittedName>
        <fullName evidence="2">Protein C12orf4 homolog,Protein C12orf4</fullName>
    </submittedName>
</protein>
<proteinExistence type="predicted"/>
<sequence>MAIEQITQDRDKDVEIVEDKQRKEMESALQNAGTLYTDEQINQLAQRHFENTQVVNSKWASELTNRREMQKREYREWVMKVHEDTQTSVGTPTYAQRIRAMTNSMLPEAVEEERIGGSRARLEESFTIHLGAQMKTTHNLRLICADVLDLCRHKPHTVGGVTIPEPQRLQTAMSLYSNNLCGLILLVDNRLNSYTGIKRDFAQVCEQATDFHFPDLEQQFTQIESKMGVANEWRLMRKLSDPDVTDSISVKSSGSSNSDTQQEKTARLQTGDVYITKHSNLCEVQVVFHLVTDDSIRTSEITSRHPVILALRNLLKVCFRYDILTLTIPLLLSHEMTEEMTVAWCLKRVELIFKCVKGFMMEIATWGGQESRTIQFLVPPGMSEEMFASISNMLPSIFRLSNPLVVKSA</sequence>
<dbReference type="PANTHER" id="PTHR16525:SF0">
    <property type="entry name" value="PROTEIN C12ORF4"/>
    <property type="match status" value="1"/>
</dbReference>
<gene>
    <name evidence="2" type="ORF">SPHA_57423</name>
</gene>
<comment type="caution">
    <text evidence="2">The sequence shown here is derived from an EMBL/GenBank/DDBJ whole genome shotgun (WGS) entry which is preliminary data.</text>
</comment>
<dbReference type="OrthoDB" id="415359at2759"/>
<dbReference type="PANTHER" id="PTHR16525">
    <property type="entry name" value="PROTEIN C12ORF4"/>
    <property type="match status" value="1"/>
</dbReference>
<dbReference type="InterPro" id="IPR043472">
    <property type="entry name" value="Macro_dom-like"/>
</dbReference>
<dbReference type="SUPFAM" id="SSF52949">
    <property type="entry name" value="Macro domain-like"/>
    <property type="match status" value="1"/>
</dbReference>
<accession>A0A812DRS2</accession>
<dbReference type="EMBL" id="CAHIKZ030003877">
    <property type="protein sequence ID" value="CAE1304882.1"/>
    <property type="molecule type" value="Genomic_DNA"/>
</dbReference>
<evidence type="ECO:0000313" key="2">
    <source>
        <dbReference type="EMBL" id="CAE1304882.1"/>
    </source>
</evidence>
<dbReference type="InterPro" id="IPR019311">
    <property type="entry name" value="Fy-3"/>
</dbReference>
<organism evidence="2 3">
    <name type="scientific">Acanthosepion pharaonis</name>
    <name type="common">Pharaoh cuttlefish</name>
    <name type="synonym">Sepia pharaonis</name>
    <dbReference type="NCBI Taxonomy" id="158019"/>
    <lineage>
        <taxon>Eukaryota</taxon>
        <taxon>Metazoa</taxon>
        <taxon>Spiralia</taxon>
        <taxon>Lophotrochozoa</taxon>
        <taxon>Mollusca</taxon>
        <taxon>Cephalopoda</taxon>
        <taxon>Coleoidea</taxon>
        <taxon>Decapodiformes</taxon>
        <taxon>Sepiida</taxon>
        <taxon>Sepiina</taxon>
        <taxon>Sepiidae</taxon>
        <taxon>Acanthosepion</taxon>
    </lineage>
</organism>
<reference evidence="2" key="1">
    <citation type="submission" date="2021-01" db="EMBL/GenBank/DDBJ databases">
        <authorList>
            <person name="Li R."/>
            <person name="Bekaert M."/>
        </authorList>
    </citation>
    <scope>NUCLEOTIDE SEQUENCE</scope>
    <source>
        <strain evidence="2">Farmed</strain>
    </source>
</reference>
<dbReference type="AlphaFoldDB" id="A0A812DRS2"/>
<keyword evidence="3" id="KW-1185">Reference proteome</keyword>
<feature type="compositionally biased region" description="Low complexity" evidence="1">
    <location>
        <begin position="247"/>
        <end position="258"/>
    </location>
</feature>
<name>A0A812DRS2_ACAPH</name>
<dbReference type="Proteomes" id="UP000597762">
    <property type="component" value="Unassembled WGS sequence"/>
</dbReference>
<feature type="region of interest" description="Disordered" evidence="1">
    <location>
        <begin position="244"/>
        <end position="263"/>
    </location>
</feature>
<evidence type="ECO:0000313" key="3">
    <source>
        <dbReference type="Proteomes" id="UP000597762"/>
    </source>
</evidence>
<evidence type="ECO:0000256" key="1">
    <source>
        <dbReference type="SAM" id="MobiDB-lite"/>
    </source>
</evidence>
<dbReference type="GO" id="GO:0005737">
    <property type="term" value="C:cytoplasm"/>
    <property type="evidence" value="ECO:0007669"/>
    <property type="project" value="TreeGrafter"/>
</dbReference>